<accession>A0A371FQT2</accession>
<evidence type="ECO:0000313" key="2">
    <source>
        <dbReference type="Proteomes" id="UP000257109"/>
    </source>
</evidence>
<sequence>MERYELNVRREVLSSVQDSGHPEGERFNKLCATCSHHQISEQLLLQYFYERLLLMDQNMIDAASEGALMYKTPINLGSEDEPAPQKTFDNQRLENQLTELTSLVRQPAVGQHQQAA</sequence>
<proteinExistence type="predicted"/>
<dbReference type="AlphaFoldDB" id="A0A371FQT2"/>
<dbReference type="Proteomes" id="UP000257109">
    <property type="component" value="Unassembled WGS sequence"/>
</dbReference>
<organism evidence="1 2">
    <name type="scientific">Mucuna pruriens</name>
    <name type="common">Velvet bean</name>
    <name type="synonym">Dolichos pruriens</name>
    <dbReference type="NCBI Taxonomy" id="157652"/>
    <lineage>
        <taxon>Eukaryota</taxon>
        <taxon>Viridiplantae</taxon>
        <taxon>Streptophyta</taxon>
        <taxon>Embryophyta</taxon>
        <taxon>Tracheophyta</taxon>
        <taxon>Spermatophyta</taxon>
        <taxon>Magnoliopsida</taxon>
        <taxon>eudicotyledons</taxon>
        <taxon>Gunneridae</taxon>
        <taxon>Pentapetalae</taxon>
        <taxon>rosids</taxon>
        <taxon>fabids</taxon>
        <taxon>Fabales</taxon>
        <taxon>Fabaceae</taxon>
        <taxon>Papilionoideae</taxon>
        <taxon>50 kb inversion clade</taxon>
        <taxon>NPAAA clade</taxon>
        <taxon>indigoferoid/millettioid clade</taxon>
        <taxon>Phaseoleae</taxon>
        <taxon>Mucuna</taxon>
    </lineage>
</organism>
<feature type="non-terminal residue" evidence="1">
    <location>
        <position position="1"/>
    </location>
</feature>
<protein>
    <submittedName>
        <fullName evidence="1">Uncharacterized protein</fullName>
    </submittedName>
</protein>
<gene>
    <name evidence="1" type="ORF">CR513_38762</name>
</gene>
<name>A0A371FQT2_MUCPR</name>
<dbReference type="EMBL" id="QJKJ01008146">
    <property type="protein sequence ID" value="RDX80668.1"/>
    <property type="molecule type" value="Genomic_DNA"/>
</dbReference>
<keyword evidence="2" id="KW-1185">Reference proteome</keyword>
<comment type="caution">
    <text evidence="1">The sequence shown here is derived from an EMBL/GenBank/DDBJ whole genome shotgun (WGS) entry which is preliminary data.</text>
</comment>
<reference evidence="1" key="1">
    <citation type="submission" date="2018-05" db="EMBL/GenBank/DDBJ databases">
        <title>Draft genome of Mucuna pruriens seed.</title>
        <authorList>
            <person name="Nnadi N.E."/>
            <person name="Vos R."/>
            <person name="Hasami M.H."/>
            <person name="Devisetty U.K."/>
            <person name="Aguiy J.C."/>
        </authorList>
    </citation>
    <scope>NUCLEOTIDE SEQUENCE [LARGE SCALE GENOMIC DNA]</scope>
    <source>
        <strain evidence="1">JCA_2017</strain>
    </source>
</reference>
<dbReference type="OrthoDB" id="1748880at2759"/>
<evidence type="ECO:0000313" key="1">
    <source>
        <dbReference type="EMBL" id="RDX80668.1"/>
    </source>
</evidence>